<dbReference type="Pfam" id="PF14595">
    <property type="entry name" value="Thioredoxin_9"/>
    <property type="match status" value="1"/>
</dbReference>
<evidence type="ECO:0000313" key="2">
    <source>
        <dbReference type="Proteomes" id="UP000000845"/>
    </source>
</evidence>
<keyword evidence="2" id="KW-1185">Reference proteome</keyword>
<dbReference type="KEGG" id="str:Sterm_2776"/>
<organism evidence="1 2">
    <name type="scientific">Sebaldella termitidis (strain ATCC 33386 / NCTC 11300)</name>
    <dbReference type="NCBI Taxonomy" id="526218"/>
    <lineage>
        <taxon>Bacteria</taxon>
        <taxon>Fusobacteriati</taxon>
        <taxon>Fusobacteriota</taxon>
        <taxon>Fusobacteriia</taxon>
        <taxon>Fusobacteriales</taxon>
        <taxon>Leptotrichiaceae</taxon>
        <taxon>Sebaldella</taxon>
    </lineage>
</organism>
<keyword evidence="1" id="KW-0413">Isomerase</keyword>
<sequence>MNDFSEYLNYSDEADKAKQLKIMDKIILSKETEEKVKAVSKKISFVIFAEPYCPDCRAFVPFMEKFAELNPFIHVTYLSRKDNLELLASLSKEAKIPSMFSYVNGKAHLVYLELPNFVWEKIKDGEDSSELRYNYRTGVYNKEVEKEILNIVLKADKENDLP</sequence>
<name>D1AMP7_SEBTE</name>
<proteinExistence type="predicted"/>
<reference evidence="1 2" key="2">
    <citation type="journal article" date="2010" name="Stand. Genomic Sci.">
        <title>Complete genome sequence of Sebaldella termitidis type strain (NCTC 11300).</title>
        <authorList>
            <person name="Harmon-Smith M."/>
            <person name="Celia L."/>
            <person name="Chertkov O."/>
            <person name="Lapidus A."/>
            <person name="Copeland A."/>
            <person name="Glavina Del Rio T."/>
            <person name="Nolan M."/>
            <person name="Lucas S."/>
            <person name="Tice H."/>
            <person name="Cheng J.F."/>
            <person name="Han C."/>
            <person name="Detter J.C."/>
            <person name="Bruce D."/>
            <person name="Goodwin L."/>
            <person name="Pitluck S."/>
            <person name="Pati A."/>
            <person name="Liolios K."/>
            <person name="Ivanova N."/>
            <person name="Mavromatis K."/>
            <person name="Mikhailova N."/>
            <person name="Chen A."/>
            <person name="Palaniappan K."/>
            <person name="Land M."/>
            <person name="Hauser L."/>
            <person name="Chang Y.J."/>
            <person name="Jeffries C.D."/>
            <person name="Brettin T."/>
            <person name="Goker M."/>
            <person name="Beck B."/>
            <person name="Bristow J."/>
            <person name="Eisen J.A."/>
            <person name="Markowitz V."/>
            <person name="Hugenholtz P."/>
            <person name="Kyrpides N.C."/>
            <person name="Klenk H.P."/>
            <person name="Chen F."/>
        </authorList>
    </citation>
    <scope>NUCLEOTIDE SEQUENCE [LARGE SCALE GENOMIC DNA]</scope>
    <source>
        <strain evidence="2">ATCC 33386 / NCTC 11300</strain>
    </source>
</reference>
<dbReference type="Gene3D" id="3.40.30.10">
    <property type="entry name" value="Glutaredoxin"/>
    <property type="match status" value="1"/>
</dbReference>
<dbReference type="eggNOG" id="COG0526">
    <property type="taxonomic scope" value="Bacteria"/>
</dbReference>
<gene>
    <name evidence="1" type="ordered locus">Sterm_2776</name>
</gene>
<dbReference type="HOGENOM" id="CLU_133126_1_0_0"/>
<dbReference type="AlphaFoldDB" id="D1AMP7"/>
<dbReference type="Proteomes" id="UP000000845">
    <property type="component" value="Chromosome"/>
</dbReference>
<evidence type="ECO:0000313" key="1">
    <source>
        <dbReference type="EMBL" id="ACZ09621.1"/>
    </source>
</evidence>
<dbReference type="STRING" id="526218.Sterm_2776"/>
<protein>
    <submittedName>
        <fullName evidence="1">Thiol-disulfide isomerase and thioredoxins</fullName>
    </submittedName>
</protein>
<dbReference type="GO" id="GO:0016853">
    <property type="term" value="F:isomerase activity"/>
    <property type="evidence" value="ECO:0007669"/>
    <property type="project" value="UniProtKB-KW"/>
</dbReference>
<dbReference type="SUPFAM" id="SSF52833">
    <property type="entry name" value="Thioredoxin-like"/>
    <property type="match status" value="1"/>
</dbReference>
<accession>D1AMP7</accession>
<dbReference type="InterPro" id="IPR036249">
    <property type="entry name" value="Thioredoxin-like_sf"/>
</dbReference>
<reference evidence="2" key="1">
    <citation type="submission" date="2009-09" db="EMBL/GenBank/DDBJ databases">
        <title>The complete chromosome of Sebaldella termitidis ATCC 33386.</title>
        <authorList>
            <consortium name="US DOE Joint Genome Institute (JGI-PGF)"/>
            <person name="Lucas S."/>
            <person name="Copeland A."/>
            <person name="Lapidus A."/>
            <person name="Glavina del Rio T."/>
            <person name="Dalin E."/>
            <person name="Tice H."/>
            <person name="Bruce D."/>
            <person name="Goodwin L."/>
            <person name="Pitluck S."/>
            <person name="Kyrpides N."/>
            <person name="Mavromatis K."/>
            <person name="Ivanova N."/>
            <person name="Mikhailova N."/>
            <person name="Sims D."/>
            <person name="Meincke L."/>
            <person name="Brettin T."/>
            <person name="Detter J.C."/>
            <person name="Han C."/>
            <person name="Larimer F."/>
            <person name="Land M."/>
            <person name="Hauser L."/>
            <person name="Markowitz V."/>
            <person name="Cheng J.F."/>
            <person name="Hugenholtz P."/>
            <person name="Woyke T."/>
            <person name="Wu D."/>
            <person name="Eisen J.A."/>
        </authorList>
    </citation>
    <scope>NUCLEOTIDE SEQUENCE [LARGE SCALE GENOMIC DNA]</scope>
    <source>
        <strain evidence="2">ATCC 33386 / NCTC 11300</strain>
    </source>
</reference>
<dbReference type="RefSeq" id="WP_012862215.1">
    <property type="nucleotide sequence ID" value="NC_013517.1"/>
</dbReference>
<dbReference type="EMBL" id="CP001739">
    <property type="protein sequence ID" value="ACZ09621.1"/>
    <property type="molecule type" value="Genomic_DNA"/>
</dbReference>